<evidence type="ECO:0000313" key="2">
    <source>
        <dbReference type="EMBL" id="MBS9525904.1"/>
    </source>
</evidence>
<protein>
    <submittedName>
        <fullName evidence="2">Uncharacterized protein</fullName>
    </submittedName>
</protein>
<proteinExistence type="predicted"/>
<comment type="caution">
    <text evidence="2">The sequence shown here is derived from an EMBL/GenBank/DDBJ whole genome shotgun (WGS) entry which is preliminary data.</text>
</comment>
<dbReference type="Proteomes" id="UP001319104">
    <property type="component" value="Unassembled WGS sequence"/>
</dbReference>
<dbReference type="RefSeq" id="WP_213946764.1">
    <property type="nucleotide sequence ID" value="NZ_JAHCMY010000024.1"/>
</dbReference>
<accession>A0AAP2G2B4</accession>
<dbReference type="AlphaFoldDB" id="A0AAP2G2B4"/>
<evidence type="ECO:0000313" key="3">
    <source>
        <dbReference type="Proteomes" id="UP001319104"/>
    </source>
</evidence>
<organism evidence="2 3">
    <name type="scientific">Litoribacter ruber</name>
    <dbReference type="NCBI Taxonomy" id="702568"/>
    <lineage>
        <taxon>Bacteria</taxon>
        <taxon>Pseudomonadati</taxon>
        <taxon>Bacteroidota</taxon>
        <taxon>Cytophagia</taxon>
        <taxon>Cytophagales</taxon>
        <taxon>Cyclobacteriaceae</taxon>
        <taxon>Litoribacter</taxon>
    </lineage>
</organism>
<sequence length="63" mass="6931">MKYLNPATFIVLLTLNMVILSIASLGVFLGFLLLLSAVVNGVLAFHYIKVTVALEKLYEATKM</sequence>
<keyword evidence="1" id="KW-0812">Transmembrane</keyword>
<keyword evidence="1" id="KW-0472">Membrane</keyword>
<gene>
    <name evidence="2" type="ORF">KI659_17925</name>
</gene>
<evidence type="ECO:0000256" key="1">
    <source>
        <dbReference type="SAM" id="Phobius"/>
    </source>
</evidence>
<name>A0AAP2G2B4_9BACT</name>
<keyword evidence="3" id="KW-1185">Reference proteome</keyword>
<feature type="transmembrane region" description="Helical" evidence="1">
    <location>
        <begin position="31"/>
        <end position="48"/>
    </location>
</feature>
<reference evidence="2 3" key="1">
    <citation type="submission" date="2021-05" db="EMBL/GenBank/DDBJ databases">
        <authorList>
            <person name="Zhang Z.D."/>
            <person name="Osman G."/>
        </authorList>
    </citation>
    <scope>NUCLEOTIDE SEQUENCE [LARGE SCALE GENOMIC DNA]</scope>
    <source>
        <strain evidence="2 3">KCTC 32217</strain>
    </source>
</reference>
<feature type="transmembrane region" description="Helical" evidence="1">
    <location>
        <begin position="7"/>
        <end position="25"/>
    </location>
</feature>
<dbReference type="EMBL" id="JAHCMY010000024">
    <property type="protein sequence ID" value="MBS9525904.1"/>
    <property type="molecule type" value="Genomic_DNA"/>
</dbReference>
<keyword evidence="1" id="KW-1133">Transmembrane helix</keyword>